<dbReference type="OrthoDB" id="305876at2759"/>
<dbReference type="SUPFAM" id="SSF57184">
    <property type="entry name" value="Growth factor receptor domain"/>
    <property type="match status" value="1"/>
</dbReference>
<dbReference type="Gene3D" id="2.10.220.10">
    <property type="entry name" value="Hormone Receptor, Insulin-like Growth Factor Receptor 1, Chain A, domain 2"/>
    <property type="match status" value="1"/>
</dbReference>
<dbReference type="InParanoid" id="A0A0V0R659"/>
<comment type="caution">
    <text evidence="2">The sequence shown here is derived from an EMBL/GenBank/DDBJ whole genome shotgun (WGS) entry which is preliminary data.</text>
</comment>
<feature type="domain" description="EGF-like" evidence="1">
    <location>
        <begin position="402"/>
        <end position="441"/>
    </location>
</feature>
<dbReference type="EMBL" id="LDAU01000042">
    <property type="protein sequence ID" value="KRX09959.1"/>
    <property type="molecule type" value="Genomic_DNA"/>
</dbReference>
<evidence type="ECO:0000313" key="2">
    <source>
        <dbReference type="EMBL" id="KRX09959.1"/>
    </source>
</evidence>
<reference evidence="2 3" key="1">
    <citation type="journal article" date="2015" name="Sci. Rep.">
        <title>Genome of the facultative scuticociliatosis pathogen Pseudocohnilembus persalinus provides insight into its virulence through horizontal gene transfer.</title>
        <authorList>
            <person name="Xiong J."/>
            <person name="Wang G."/>
            <person name="Cheng J."/>
            <person name="Tian M."/>
            <person name="Pan X."/>
            <person name="Warren A."/>
            <person name="Jiang C."/>
            <person name="Yuan D."/>
            <person name="Miao W."/>
        </authorList>
    </citation>
    <scope>NUCLEOTIDE SEQUENCE [LARGE SCALE GENOMIC DNA]</scope>
    <source>
        <strain evidence="2">36N120E</strain>
    </source>
</reference>
<feature type="domain" description="EGF-like" evidence="1">
    <location>
        <begin position="449"/>
        <end position="488"/>
    </location>
</feature>
<organism evidence="2 3">
    <name type="scientific">Pseudocohnilembus persalinus</name>
    <name type="common">Ciliate</name>
    <dbReference type="NCBI Taxonomy" id="266149"/>
    <lineage>
        <taxon>Eukaryota</taxon>
        <taxon>Sar</taxon>
        <taxon>Alveolata</taxon>
        <taxon>Ciliophora</taxon>
        <taxon>Intramacronucleata</taxon>
        <taxon>Oligohymenophorea</taxon>
        <taxon>Scuticociliatia</taxon>
        <taxon>Philasterida</taxon>
        <taxon>Pseudocohnilembidae</taxon>
        <taxon>Pseudocohnilembus</taxon>
    </lineage>
</organism>
<name>A0A0V0R659_PSEPJ</name>
<dbReference type="SMART" id="SM00181">
    <property type="entry name" value="EGF"/>
    <property type="match status" value="2"/>
</dbReference>
<evidence type="ECO:0000259" key="1">
    <source>
        <dbReference type="SMART" id="SM00181"/>
    </source>
</evidence>
<accession>A0A0V0R659</accession>
<sequence>MISLVQINISQWQETDISNTFVLQSFKQRSSTSRQFDSLQISQGLYANLVRNKDNPGEIKIFVSDENGNQQCNRELAFQNYFKSSMTNTNVQGEIFIAYVSDYKIHITFLNSQCNFERGLNSGVQPTEISQTFESVLTKTGNDYTYILGQDRDEYLHLSIVDIRNSNNYNIIQHFQLGSQKFKYNFFSIQGFQDNYAIIFAKDENNDYKQIAINPVGTDTWDPPKSSGIFMTLINQKNYIQNKAIQIEDQQLYTIVTGDEKEDIFQIFTFQYNGSGQIQQKCLQTYNSEFQNVGNEFYIAMQFGVINSDIIWIKGDNKTGGDCRSVIFFANPLKCQVYRNQNDLSIYQYKYDNICISHVFHTYQSNSLVSLIALSSYINGNQNQDLKVIKIDNGDCPQYCTICSGSYTCQSCIESDGKRDVSNLCICKNGYYQDTGSDDCIECPYYCSTCSDSATCQNCILAAGERDPSNLCNCKNGYYQDVGSNDCLGIQ</sequence>
<dbReference type="Proteomes" id="UP000054937">
    <property type="component" value="Unassembled WGS sequence"/>
</dbReference>
<protein>
    <submittedName>
        <fullName evidence="2">Insulin-like growth factor binding protein, N-terminal</fullName>
    </submittedName>
</protein>
<gene>
    <name evidence="2" type="ORF">PPERSA_05351</name>
</gene>
<proteinExistence type="predicted"/>
<evidence type="ECO:0000313" key="3">
    <source>
        <dbReference type="Proteomes" id="UP000054937"/>
    </source>
</evidence>
<dbReference type="AlphaFoldDB" id="A0A0V0R659"/>
<dbReference type="InterPro" id="IPR009030">
    <property type="entry name" value="Growth_fac_rcpt_cys_sf"/>
</dbReference>
<keyword evidence="3" id="KW-1185">Reference proteome</keyword>
<dbReference type="InterPro" id="IPR000742">
    <property type="entry name" value="EGF"/>
</dbReference>